<dbReference type="GeneID" id="92074360"/>
<evidence type="ECO:0000313" key="2">
    <source>
        <dbReference type="Proteomes" id="UP001391051"/>
    </source>
</evidence>
<comment type="caution">
    <text evidence="1">The sequence shown here is derived from an EMBL/GenBank/DDBJ whole genome shotgun (WGS) entry which is preliminary data.</text>
</comment>
<evidence type="ECO:0000313" key="1">
    <source>
        <dbReference type="EMBL" id="KAK7955854.1"/>
    </source>
</evidence>
<keyword evidence="2" id="KW-1185">Reference proteome</keyword>
<dbReference type="RefSeq" id="XP_066701160.1">
    <property type="nucleotide sequence ID" value="XM_066841298.1"/>
</dbReference>
<sequence>MTTTAAPTLSSYWLRPSDPACLQSSDYWIWSWAPSSDARTVLGGPSQTSSCLPLGWDSTRTYAGTACPPQYTPGCPDTGDGVVTCCPTAHPFTCQEKLSTLDHGEWFRCILQYRQSENKSITIADMNAYKTTTTVRTHGTNAHLHALAVLYQTPTQMSFYQLLVLISTAGDFNFNRNNGANDRRFGLKYFIGRAK</sequence>
<dbReference type="EMBL" id="JAQQWE010000004">
    <property type="protein sequence ID" value="KAK7955854.1"/>
    <property type="molecule type" value="Genomic_DNA"/>
</dbReference>
<proteinExistence type="predicted"/>
<dbReference type="Proteomes" id="UP001391051">
    <property type="component" value="Unassembled WGS sequence"/>
</dbReference>
<reference evidence="1 2" key="1">
    <citation type="submission" date="2023-01" db="EMBL/GenBank/DDBJ databases">
        <title>Analysis of 21 Apiospora genomes using comparative genomics revels a genus with tremendous synthesis potential of carbohydrate active enzymes and secondary metabolites.</title>
        <authorList>
            <person name="Sorensen T."/>
        </authorList>
    </citation>
    <scope>NUCLEOTIDE SEQUENCE [LARGE SCALE GENOMIC DNA]</scope>
    <source>
        <strain evidence="1 2">CBS 24483</strain>
    </source>
</reference>
<accession>A0ABR1QGI0</accession>
<name>A0ABR1QGI0_9PEZI</name>
<gene>
    <name evidence="1" type="ORF">PG986_005076</name>
</gene>
<organism evidence="1 2">
    <name type="scientific">Apiospora aurea</name>
    <dbReference type="NCBI Taxonomy" id="335848"/>
    <lineage>
        <taxon>Eukaryota</taxon>
        <taxon>Fungi</taxon>
        <taxon>Dikarya</taxon>
        <taxon>Ascomycota</taxon>
        <taxon>Pezizomycotina</taxon>
        <taxon>Sordariomycetes</taxon>
        <taxon>Xylariomycetidae</taxon>
        <taxon>Amphisphaeriales</taxon>
        <taxon>Apiosporaceae</taxon>
        <taxon>Apiospora</taxon>
    </lineage>
</organism>
<protein>
    <submittedName>
        <fullName evidence="1">Uncharacterized protein</fullName>
    </submittedName>
</protein>